<organism evidence="1 2">
    <name type="scientific">Clunio marinus</name>
    <dbReference type="NCBI Taxonomy" id="568069"/>
    <lineage>
        <taxon>Eukaryota</taxon>
        <taxon>Metazoa</taxon>
        <taxon>Ecdysozoa</taxon>
        <taxon>Arthropoda</taxon>
        <taxon>Hexapoda</taxon>
        <taxon>Insecta</taxon>
        <taxon>Pterygota</taxon>
        <taxon>Neoptera</taxon>
        <taxon>Endopterygota</taxon>
        <taxon>Diptera</taxon>
        <taxon>Nematocera</taxon>
        <taxon>Chironomoidea</taxon>
        <taxon>Chironomidae</taxon>
        <taxon>Clunio</taxon>
    </lineage>
</organism>
<protein>
    <submittedName>
        <fullName evidence="1">CLUMA_CG020603, isoform A</fullName>
    </submittedName>
</protein>
<sequence>MKLLSKRRRDKLELPSTDSDFDVPELDLKNVRSLTFIYQQRLLVLFHIYGLHLRNKTKTYLSPINCHAFNVIYITNFKPLASLK</sequence>
<evidence type="ECO:0000313" key="2">
    <source>
        <dbReference type="Proteomes" id="UP000183832"/>
    </source>
</evidence>
<accession>A0A1J1J5H3</accession>
<name>A0A1J1J5H3_9DIPT</name>
<dbReference type="AlphaFoldDB" id="A0A1J1J5H3"/>
<dbReference type="Proteomes" id="UP000183832">
    <property type="component" value="Unassembled WGS sequence"/>
</dbReference>
<reference evidence="1 2" key="1">
    <citation type="submission" date="2015-04" db="EMBL/GenBank/DDBJ databases">
        <authorList>
            <person name="Syromyatnikov M.Y."/>
            <person name="Popov V.N."/>
        </authorList>
    </citation>
    <scope>NUCLEOTIDE SEQUENCE [LARGE SCALE GENOMIC DNA]</scope>
</reference>
<dbReference type="EMBL" id="CVRI01000073">
    <property type="protein sequence ID" value="CRL07639.1"/>
    <property type="molecule type" value="Genomic_DNA"/>
</dbReference>
<evidence type="ECO:0000313" key="1">
    <source>
        <dbReference type="EMBL" id="CRL07639.1"/>
    </source>
</evidence>
<proteinExistence type="predicted"/>
<keyword evidence="2" id="KW-1185">Reference proteome</keyword>
<gene>
    <name evidence="1" type="ORF">CLUMA_CG020603</name>
</gene>